<accession>A0A182QCZ0</accession>
<feature type="compositionally biased region" description="Polar residues" evidence="1">
    <location>
        <begin position="10"/>
        <end position="52"/>
    </location>
</feature>
<dbReference type="EnsemblMetazoa" id="AFAF007672-RA">
    <property type="protein sequence ID" value="AFAF007672-PA"/>
    <property type="gene ID" value="AFAF007672"/>
</dbReference>
<feature type="region of interest" description="Disordered" evidence="1">
    <location>
        <begin position="1"/>
        <end position="74"/>
    </location>
</feature>
<keyword evidence="3" id="KW-1185">Reference proteome</keyword>
<evidence type="ECO:0000313" key="3">
    <source>
        <dbReference type="Proteomes" id="UP000075886"/>
    </source>
</evidence>
<organism evidence="2 3">
    <name type="scientific">Anopheles farauti</name>
    <dbReference type="NCBI Taxonomy" id="69004"/>
    <lineage>
        <taxon>Eukaryota</taxon>
        <taxon>Metazoa</taxon>
        <taxon>Ecdysozoa</taxon>
        <taxon>Arthropoda</taxon>
        <taxon>Hexapoda</taxon>
        <taxon>Insecta</taxon>
        <taxon>Pterygota</taxon>
        <taxon>Neoptera</taxon>
        <taxon>Endopterygota</taxon>
        <taxon>Diptera</taxon>
        <taxon>Nematocera</taxon>
        <taxon>Culicoidea</taxon>
        <taxon>Culicidae</taxon>
        <taxon>Anophelinae</taxon>
        <taxon>Anopheles</taxon>
    </lineage>
</organism>
<dbReference type="Proteomes" id="UP000075886">
    <property type="component" value="Unassembled WGS sequence"/>
</dbReference>
<name>A0A182QCZ0_9DIPT</name>
<evidence type="ECO:0000313" key="2">
    <source>
        <dbReference type="EnsemblMetazoa" id="AFAF007672-PA"/>
    </source>
</evidence>
<sequence>MQWPWKRTSPGRQAQVASSTSTNGQETLSEQSTSHVGSQQGFLRTNCSQAAQDSAGREELAGSMPVSPVRSTRPVIQPASIEFTSMIRSPSLKPTSSLSWAS</sequence>
<reference evidence="2" key="2">
    <citation type="submission" date="2020-05" db="UniProtKB">
        <authorList>
            <consortium name="EnsemblMetazoa"/>
        </authorList>
    </citation>
    <scope>IDENTIFICATION</scope>
    <source>
        <strain evidence="2">FAR1</strain>
    </source>
</reference>
<proteinExistence type="predicted"/>
<evidence type="ECO:0000256" key="1">
    <source>
        <dbReference type="SAM" id="MobiDB-lite"/>
    </source>
</evidence>
<dbReference type="EMBL" id="AXCN02000476">
    <property type="status" value="NOT_ANNOTATED_CDS"/>
    <property type="molecule type" value="Genomic_DNA"/>
</dbReference>
<dbReference type="AlphaFoldDB" id="A0A182QCZ0"/>
<dbReference type="VEuPathDB" id="VectorBase:AFAF007672"/>
<reference evidence="3" key="1">
    <citation type="submission" date="2014-01" db="EMBL/GenBank/DDBJ databases">
        <title>The Genome Sequence of Anopheles farauti FAR1 (V2).</title>
        <authorList>
            <consortium name="The Broad Institute Genomics Platform"/>
            <person name="Neafsey D.E."/>
            <person name="Besansky N."/>
            <person name="Howell P."/>
            <person name="Walton C."/>
            <person name="Young S.K."/>
            <person name="Zeng Q."/>
            <person name="Gargeya S."/>
            <person name="Fitzgerald M."/>
            <person name="Haas B."/>
            <person name="Abouelleil A."/>
            <person name="Allen A.W."/>
            <person name="Alvarado L."/>
            <person name="Arachchi H.M."/>
            <person name="Berlin A.M."/>
            <person name="Chapman S.B."/>
            <person name="Gainer-Dewar J."/>
            <person name="Goldberg J."/>
            <person name="Griggs A."/>
            <person name="Gujja S."/>
            <person name="Hansen M."/>
            <person name="Howarth C."/>
            <person name="Imamovic A."/>
            <person name="Ireland A."/>
            <person name="Larimer J."/>
            <person name="McCowan C."/>
            <person name="Murphy C."/>
            <person name="Pearson M."/>
            <person name="Poon T.W."/>
            <person name="Priest M."/>
            <person name="Roberts A."/>
            <person name="Saif S."/>
            <person name="Shea T."/>
            <person name="Sisk P."/>
            <person name="Sykes S."/>
            <person name="Wortman J."/>
            <person name="Nusbaum C."/>
            <person name="Birren B."/>
        </authorList>
    </citation>
    <scope>NUCLEOTIDE SEQUENCE [LARGE SCALE GENOMIC DNA]</scope>
    <source>
        <strain evidence="3">FAR1</strain>
    </source>
</reference>
<protein>
    <submittedName>
        <fullName evidence="2">Uncharacterized protein</fullName>
    </submittedName>
</protein>